<evidence type="ECO:0000313" key="2">
    <source>
        <dbReference type="EMBL" id="KAJ8375285.1"/>
    </source>
</evidence>
<dbReference type="AlphaFoldDB" id="A0A9Q1JAH6"/>
<dbReference type="OrthoDB" id="6761011at2759"/>
<dbReference type="SUPFAM" id="SSF56672">
    <property type="entry name" value="DNA/RNA polymerases"/>
    <property type="match status" value="1"/>
</dbReference>
<organism evidence="2 3">
    <name type="scientific">Synaphobranchus kaupii</name>
    <name type="common">Kaup's arrowtooth eel</name>
    <dbReference type="NCBI Taxonomy" id="118154"/>
    <lineage>
        <taxon>Eukaryota</taxon>
        <taxon>Metazoa</taxon>
        <taxon>Chordata</taxon>
        <taxon>Craniata</taxon>
        <taxon>Vertebrata</taxon>
        <taxon>Euteleostomi</taxon>
        <taxon>Actinopterygii</taxon>
        <taxon>Neopterygii</taxon>
        <taxon>Teleostei</taxon>
        <taxon>Anguilliformes</taxon>
        <taxon>Synaphobranchidae</taxon>
        <taxon>Synaphobranchus</taxon>
    </lineage>
</organism>
<evidence type="ECO:0000256" key="1">
    <source>
        <dbReference type="SAM" id="MobiDB-lite"/>
    </source>
</evidence>
<feature type="region of interest" description="Disordered" evidence="1">
    <location>
        <begin position="1"/>
        <end position="38"/>
    </location>
</feature>
<proteinExistence type="predicted"/>
<dbReference type="InterPro" id="IPR053134">
    <property type="entry name" value="RNA-dir_DNA_polymerase"/>
</dbReference>
<reference evidence="2" key="1">
    <citation type="journal article" date="2023" name="Science">
        <title>Genome structures resolve the early diversification of teleost fishes.</title>
        <authorList>
            <person name="Parey E."/>
            <person name="Louis A."/>
            <person name="Montfort J."/>
            <person name="Bouchez O."/>
            <person name="Roques C."/>
            <person name="Iampietro C."/>
            <person name="Lluch J."/>
            <person name="Castinel A."/>
            <person name="Donnadieu C."/>
            <person name="Desvignes T."/>
            <person name="Floi Bucao C."/>
            <person name="Jouanno E."/>
            <person name="Wen M."/>
            <person name="Mejri S."/>
            <person name="Dirks R."/>
            <person name="Jansen H."/>
            <person name="Henkel C."/>
            <person name="Chen W.J."/>
            <person name="Zahm M."/>
            <person name="Cabau C."/>
            <person name="Klopp C."/>
            <person name="Thompson A.W."/>
            <person name="Robinson-Rechavi M."/>
            <person name="Braasch I."/>
            <person name="Lecointre G."/>
            <person name="Bobe J."/>
            <person name="Postlethwait J.H."/>
            <person name="Berthelot C."/>
            <person name="Roest Crollius H."/>
            <person name="Guiguen Y."/>
        </authorList>
    </citation>
    <scope>NUCLEOTIDE SEQUENCE</scope>
    <source>
        <strain evidence="2">WJC10195</strain>
    </source>
</reference>
<dbReference type="Proteomes" id="UP001152622">
    <property type="component" value="Chromosome 2"/>
</dbReference>
<dbReference type="Gene3D" id="3.10.10.10">
    <property type="entry name" value="HIV Type 1 Reverse Transcriptase, subunit A, domain 1"/>
    <property type="match status" value="1"/>
</dbReference>
<evidence type="ECO:0000313" key="3">
    <source>
        <dbReference type="Proteomes" id="UP001152622"/>
    </source>
</evidence>
<comment type="caution">
    <text evidence="2">The sequence shown here is derived from an EMBL/GenBank/DDBJ whole genome shotgun (WGS) entry which is preliminary data.</text>
</comment>
<dbReference type="EMBL" id="JAINUF010000002">
    <property type="protein sequence ID" value="KAJ8375285.1"/>
    <property type="molecule type" value="Genomic_DNA"/>
</dbReference>
<dbReference type="PANTHER" id="PTHR24559">
    <property type="entry name" value="TRANSPOSON TY3-I GAG-POL POLYPROTEIN"/>
    <property type="match status" value="1"/>
</dbReference>
<name>A0A9Q1JAH6_SYNKA</name>
<dbReference type="InterPro" id="IPR043502">
    <property type="entry name" value="DNA/RNA_pol_sf"/>
</dbReference>
<protein>
    <submittedName>
        <fullName evidence="2">Uncharacterized protein</fullName>
    </submittedName>
</protein>
<sequence>MIAPWRRSSGGGASEPDPSGFPSHATAGTSKEGPSATGVEVRDMCIGAGKRPSEVVHWAQLSGGGLAKGQCGLVEGVDDGGEWKVARGLVLVRGGLVLLRIANVHPFPIDLPRRRPLVTIAGIDCSQVQGGRNMVLQTPNPGEVVIDVRTTQAPARAGSPLDLLEAEGLTPDQQQQFRELIRRWAGVFAAHEENFELRSLLRVMLESGVIAESASPGAAQVVLVRKKDGVWRFYVDYWRLNAVTHRDA</sequence>
<keyword evidence="3" id="KW-1185">Reference proteome</keyword>
<accession>A0A9Q1JAH6</accession>
<gene>
    <name evidence="2" type="ORF">SKAU_G00058650</name>
</gene>
<dbReference type="PANTHER" id="PTHR24559:SF435">
    <property type="entry name" value="RIBONUCLEASE H"/>
    <property type="match status" value="1"/>
</dbReference>